<evidence type="ECO:0000313" key="2">
    <source>
        <dbReference type="EMBL" id="PRX70610.1"/>
    </source>
</evidence>
<dbReference type="PROSITE" id="PS51819">
    <property type="entry name" value="VOC"/>
    <property type="match status" value="1"/>
</dbReference>
<dbReference type="OrthoDB" id="5119162at2"/>
<keyword evidence="2" id="KW-0456">Lyase</keyword>
<proteinExistence type="predicted"/>
<dbReference type="InterPro" id="IPR037523">
    <property type="entry name" value="VOC_core"/>
</dbReference>
<dbReference type="InterPro" id="IPR004360">
    <property type="entry name" value="Glyas_Fos-R_dOase_dom"/>
</dbReference>
<organism evidence="2 3">
    <name type="scientific">Nonomuraea fuscirosea</name>
    <dbReference type="NCBI Taxonomy" id="1291556"/>
    <lineage>
        <taxon>Bacteria</taxon>
        <taxon>Bacillati</taxon>
        <taxon>Actinomycetota</taxon>
        <taxon>Actinomycetes</taxon>
        <taxon>Streptosporangiales</taxon>
        <taxon>Streptosporangiaceae</taxon>
        <taxon>Nonomuraea</taxon>
    </lineage>
</organism>
<reference evidence="2 3" key="1">
    <citation type="submission" date="2018-03" db="EMBL/GenBank/DDBJ databases">
        <title>Genomic Encyclopedia of Type Strains, Phase III (KMG-III): the genomes of soil and plant-associated and newly described type strains.</title>
        <authorList>
            <person name="Whitman W."/>
        </authorList>
    </citation>
    <scope>NUCLEOTIDE SEQUENCE [LARGE SCALE GENOMIC DNA]</scope>
    <source>
        <strain evidence="2 3">CGMCC 4.7104</strain>
    </source>
</reference>
<keyword evidence="3" id="KW-1185">Reference proteome</keyword>
<protein>
    <submittedName>
        <fullName evidence="2">Putative enzyme related to lactoylglutathione lyase</fullName>
    </submittedName>
</protein>
<evidence type="ECO:0000313" key="3">
    <source>
        <dbReference type="Proteomes" id="UP000238312"/>
    </source>
</evidence>
<dbReference type="Gene3D" id="3.10.180.10">
    <property type="entry name" value="2,3-Dihydroxybiphenyl 1,2-Dioxygenase, domain 1"/>
    <property type="match status" value="1"/>
</dbReference>
<dbReference type="AlphaFoldDB" id="A0A2T0NCE7"/>
<dbReference type="EMBL" id="PVNG01000001">
    <property type="protein sequence ID" value="PRX70610.1"/>
    <property type="molecule type" value="Genomic_DNA"/>
</dbReference>
<gene>
    <name evidence="2" type="ORF">B0I32_101705</name>
</gene>
<name>A0A2T0NCE7_9ACTN</name>
<dbReference type="Pfam" id="PF00903">
    <property type="entry name" value="Glyoxalase"/>
    <property type="match status" value="1"/>
</dbReference>
<comment type="caution">
    <text evidence="2">The sequence shown here is derived from an EMBL/GenBank/DDBJ whole genome shotgun (WGS) entry which is preliminary data.</text>
</comment>
<accession>A0A2T0NCE7</accession>
<dbReference type="SUPFAM" id="SSF54593">
    <property type="entry name" value="Glyoxalase/Bleomycin resistance protein/Dihydroxybiphenyl dioxygenase"/>
    <property type="match status" value="1"/>
</dbReference>
<dbReference type="RefSeq" id="WP_106234756.1">
    <property type="nucleotide sequence ID" value="NZ_PVNG01000001.1"/>
</dbReference>
<evidence type="ECO:0000259" key="1">
    <source>
        <dbReference type="PROSITE" id="PS51819"/>
    </source>
</evidence>
<feature type="domain" description="VOC" evidence="1">
    <location>
        <begin position="12"/>
        <end position="118"/>
    </location>
</feature>
<sequence>MVPHRASPAIRKVDAVMVPVPDLDSGLRFYRDRLGHQLLWRDDELGQAGLGLPDTDTEMVLTTRPGLVPAWLVDSADDATAQVVRAGGRMVAEPVDVPVGRLAVVADPFGNELVLIDLSKGTYVTDASGAVTGVRNPAG</sequence>
<dbReference type="GO" id="GO:0016829">
    <property type="term" value="F:lyase activity"/>
    <property type="evidence" value="ECO:0007669"/>
    <property type="project" value="UniProtKB-KW"/>
</dbReference>
<dbReference type="InterPro" id="IPR029068">
    <property type="entry name" value="Glyas_Bleomycin-R_OHBP_Dase"/>
</dbReference>
<dbReference type="Proteomes" id="UP000238312">
    <property type="component" value="Unassembled WGS sequence"/>
</dbReference>